<dbReference type="Gene3D" id="1.10.357.10">
    <property type="entry name" value="Tetracycline Repressor, domain 2"/>
    <property type="match status" value="1"/>
</dbReference>
<evidence type="ECO:0000256" key="2">
    <source>
        <dbReference type="ARBA" id="ARBA00023125"/>
    </source>
</evidence>
<dbReference type="PANTHER" id="PTHR47506">
    <property type="entry name" value="TRANSCRIPTIONAL REGULATORY PROTEIN"/>
    <property type="match status" value="1"/>
</dbReference>
<organism evidence="6 7">
    <name type="scientific">Planotetraspora mira</name>
    <dbReference type="NCBI Taxonomy" id="58121"/>
    <lineage>
        <taxon>Bacteria</taxon>
        <taxon>Bacillati</taxon>
        <taxon>Actinomycetota</taxon>
        <taxon>Actinomycetes</taxon>
        <taxon>Streptosporangiales</taxon>
        <taxon>Streptosporangiaceae</taxon>
        <taxon>Planotetraspora</taxon>
    </lineage>
</organism>
<dbReference type="PROSITE" id="PS50977">
    <property type="entry name" value="HTH_TETR_2"/>
    <property type="match status" value="1"/>
</dbReference>
<dbReference type="PRINTS" id="PR00455">
    <property type="entry name" value="HTHTETR"/>
</dbReference>
<evidence type="ECO:0000256" key="4">
    <source>
        <dbReference type="PROSITE-ProRule" id="PRU00335"/>
    </source>
</evidence>
<dbReference type="SUPFAM" id="SSF46689">
    <property type="entry name" value="Homeodomain-like"/>
    <property type="match status" value="1"/>
</dbReference>
<dbReference type="InterPro" id="IPR011075">
    <property type="entry name" value="TetR_C"/>
</dbReference>
<dbReference type="AlphaFoldDB" id="A0A8J3TR27"/>
<protein>
    <submittedName>
        <fullName evidence="6">Transcriptional regulator</fullName>
    </submittedName>
</protein>
<evidence type="ECO:0000256" key="1">
    <source>
        <dbReference type="ARBA" id="ARBA00023015"/>
    </source>
</evidence>
<evidence type="ECO:0000256" key="3">
    <source>
        <dbReference type="ARBA" id="ARBA00023163"/>
    </source>
</evidence>
<dbReference type="EMBL" id="BOOO01000020">
    <property type="protein sequence ID" value="GII30541.1"/>
    <property type="molecule type" value="Genomic_DNA"/>
</dbReference>
<dbReference type="Proteomes" id="UP000650628">
    <property type="component" value="Unassembled WGS sequence"/>
</dbReference>
<dbReference type="GO" id="GO:0003677">
    <property type="term" value="F:DNA binding"/>
    <property type="evidence" value="ECO:0007669"/>
    <property type="project" value="UniProtKB-UniRule"/>
</dbReference>
<proteinExistence type="predicted"/>
<feature type="DNA-binding region" description="H-T-H motif" evidence="4">
    <location>
        <begin position="39"/>
        <end position="58"/>
    </location>
</feature>
<dbReference type="InterPro" id="IPR001647">
    <property type="entry name" value="HTH_TetR"/>
</dbReference>
<evidence type="ECO:0000313" key="7">
    <source>
        <dbReference type="Proteomes" id="UP000650628"/>
    </source>
</evidence>
<dbReference type="PANTHER" id="PTHR47506:SF1">
    <property type="entry name" value="HTH-TYPE TRANSCRIPTIONAL REGULATOR YJDC"/>
    <property type="match status" value="1"/>
</dbReference>
<sequence>MVDATKEPARLTRKGQATRKRILGAAADLILKQGVAATHITDVREAAGVSGSQMSHYFHDKQALIKDVIAWQAESALDAHRHPELGKLDSFDAWRLWAKLITEKQAARGCAGGCEFGSLAGQLVESDPETRADIAVGYEQWLDLFRQGLHIMRDRGDLRRDADPDALAHALLGTMQGGMLLAQTLRRIDPLRDALNAAVSYLETFATERSLDD</sequence>
<dbReference type="InterPro" id="IPR009057">
    <property type="entry name" value="Homeodomain-like_sf"/>
</dbReference>
<keyword evidence="2 4" id="KW-0238">DNA-binding</keyword>
<evidence type="ECO:0000313" key="6">
    <source>
        <dbReference type="EMBL" id="GII30541.1"/>
    </source>
</evidence>
<dbReference type="SUPFAM" id="SSF48498">
    <property type="entry name" value="Tetracyclin repressor-like, C-terminal domain"/>
    <property type="match status" value="1"/>
</dbReference>
<feature type="domain" description="HTH tetR-type" evidence="5">
    <location>
        <begin position="16"/>
        <end position="76"/>
    </location>
</feature>
<keyword evidence="1" id="KW-0805">Transcription regulation</keyword>
<keyword evidence="7" id="KW-1185">Reference proteome</keyword>
<name>A0A8J3TR27_9ACTN</name>
<dbReference type="Pfam" id="PF16925">
    <property type="entry name" value="TetR_C_13"/>
    <property type="match status" value="1"/>
</dbReference>
<dbReference type="Pfam" id="PF00440">
    <property type="entry name" value="TetR_N"/>
    <property type="match status" value="1"/>
</dbReference>
<comment type="caution">
    <text evidence="6">The sequence shown here is derived from an EMBL/GenBank/DDBJ whole genome shotgun (WGS) entry which is preliminary data.</text>
</comment>
<dbReference type="RefSeq" id="WP_203954511.1">
    <property type="nucleotide sequence ID" value="NZ_BOOO01000020.1"/>
</dbReference>
<evidence type="ECO:0000259" key="5">
    <source>
        <dbReference type="PROSITE" id="PS50977"/>
    </source>
</evidence>
<keyword evidence="3" id="KW-0804">Transcription</keyword>
<accession>A0A8J3TR27</accession>
<gene>
    <name evidence="6" type="ORF">Pmi06nite_39830</name>
</gene>
<reference evidence="6 7" key="1">
    <citation type="submission" date="2021-01" db="EMBL/GenBank/DDBJ databases">
        <title>Whole genome shotgun sequence of Planotetraspora mira NBRC 15435.</title>
        <authorList>
            <person name="Komaki H."/>
            <person name="Tamura T."/>
        </authorList>
    </citation>
    <scope>NUCLEOTIDE SEQUENCE [LARGE SCALE GENOMIC DNA]</scope>
    <source>
        <strain evidence="6 7">NBRC 15435</strain>
    </source>
</reference>
<dbReference type="InterPro" id="IPR036271">
    <property type="entry name" value="Tet_transcr_reg_TetR-rel_C_sf"/>
</dbReference>